<dbReference type="RefSeq" id="WP_135355601.1">
    <property type="nucleotide sequence ID" value="NZ_AP022616.1"/>
</dbReference>
<sequence>MTLHDGLLQLNSPARPWLIRDGAADGVDLVAEWKSDDPDWRQVLEDLAVVLTFQIHLRLDGERREVHAVDHVVEWRHDAEGSITMASMPQGGSVRQDSPRK</sequence>
<gene>
    <name evidence="1" type="ORF">C1S79_26575</name>
</gene>
<accession>A0A7I7ZRL9</accession>
<dbReference type="Proteomes" id="UP000309984">
    <property type="component" value="Unassembled WGS sequence"/>
</dbReference>
<keyword evidence="2" id="KW-1185">Reference proteome</keyword>
<organism evidence="1 2">
    <name type="scientific">Mycolicibacterium phocaicum</name>
    <dbReference type="NCBI Taxonomy" id="319706"/>
    <lineage>
        <taxon>Bacteria</taxon>
        <taxon>Bacillati</taxon>
        <taxon>Actinomycetota</taxon>
        <taxon>Actinomycetes</taxon>
        <taxon>Mycobacteriales</taxon>
        <taxon>Mycobacteriaceae</taxon>
        <taxon>Mycolicibacterium</taxon>
    </lineage>
</organism>
<dbReference type="AlphaFoldDB" id="A0A7I7ZRL9"/>
<comment type="caution">
    <text evidence="1">The sequence shown here is derived from an EMBL/GenBank/DDBJ whole genome shotgun (WGS) entry which is preliminary data.</text>
</comment>
<name>A0A7I7ZRL9_9MYCO</name>
<evidence type="ECO:0000313" key="2">
    <source>
        <dbReference type="Proteomes" id="UP000309984"/>
    </source>
</evidence>
<proteinExistence type="predicted"/>
<dbReference type="EMBL" id="POTM01000062">
    <property type="protein sequence ID" value="TLH59892.1"/>
    <property type="molecule type" value="Genomic_DNA"/>
</dbReference>
<reference evidence="1 2" key="1">
    <citation type="submission" date="2018-01" db="EMBL/GenBank/DDBJ databases">
        <title>Comparative genomics of Mycobacterium mucogenicum and Mycobacterium neoaurum clade members emphasizing tRNA and non-coding RNA.</title>
        <authorList>
            <person name="Behra P.R.K."/>
            <person name="Pettersson B.M.F."/>
            <person name="Das S."/>
            <person name="Dasgupta S."/>
            <person name="Kirsebom L.A."/>
        </authorList>
    </citation>
    <scope>NUCLEOTIDE SEQUENCE [LARGE SCALE GENOMIC DNA]</scope>
    <source>
        <strain evidence="1 2">DSM 45104</strain>
    </source>
</reference>
<evidence type="ECO:0000313" key="1">
    <source>
        <dbReference type="EMBL" id="TLH59892.1"/>
    </source>
</evidence>
<protein>
    <submittedName>
        <fullName evidence="1">Uncharacterized protein</fullName>
    </submittedName>
</protein>